<dbReference type="GO" id="GO:0034386">
    <property type="term" value="F:4-aminobutyrate:2-oxoglutarate transaminase activity"/>
    <property type="evidence" value="ECO:0007669"/>
    <property type="project" value="UniProtKB-EC"/>
</dbReference>
<reference evidence="7" key="1">
    <citation type="submission" date="2023-06" db="EMBL/GenBank/DDBJ databases">
        <title>Survivors Of The Sea: Transcriptome response of Skeletonema marinoi to long-term dormancy.</title>
        <authorList>
            <person name="Pinder M.I.M."/>
            <person name="Kourtchenko O."/>
            <person name="Robertson E.K."/>
            <person name="Larsson T."/>
            <person name="Maumus F."/>
            <person name="Osuna-Cruz C.M."/>
            <person name="Vancaester E."/>
            <person name="Stenow R."/>
            <person name="Vandepoele K."/>
            <person name="Ploug H."/>
            <person name="Bruchert V."/>
            <person name="Godhe A."/>
            <person name="Topel M."/>
        </authorList>
    </citation>
    <scope>NUCLEOTIDE SEQUENCE</scope>
    <source>
        <strain evidence="7">R05AC</strain>
    </source>
</reference>
<dbReference type="InterPro" id="IPR015424">
    <property type="entry name" value="PyrdxlP-dep_Trfase"/>
</dbReference>
<keyword evidence="8" id="KW-1185">Reference proteome</keyword>
<evidence type="ECO:0000256" key="1">
    <source>
        <dbReference type="ARBA" id="ARBA00001933"/>
    </source>
</evidence>
<dbReference type="InterPro" id="IPR050103">
    <property type="entry name" value="Class-III_PLP-dep_AT"/>
</dbReference>
<dbReference type="Pfam" id="PF00202">
    <property type="entry name" value="Aminotran_3"/>
    <property type="match status" value="2"/>
</dbReference>
<evidence type="ECO:0000313" key="7">
    <source>
        <dbReference type="EMBL" id="KAK1742283.1"/>
    </source>
</evidence>
<dbReference type="EMBL" id="JATAAI010000011">
    <property type="protein sequence ID" value="KAK1742283.1"/>
    <property type="molecule type" value="Genomic_DNA"/>
</dbReference>
<dbReference type="PANTHER" id="PTHR11986">
    <property type="entry name" value="AMINOTRANSFERASE CLASS III"/>
    <property type="match status" value="1"/>
</dbReference>
<comment type="cofactor">
    <cofactor evidence="1">
        <name>pyridoxal 5'-phosphate</name>
        <dbReference type="ChEBI" id="CHEBI:597326"/>
    </cofactor>
</comment>
<sequence>MSTSAVSAASATCSKSNIARGIGRLTDLVFTSGKGSYVQTTCGQSLLDFTTGIGVVNTGHCHPRVIAAAKAQCDNIIHSQVNIGYHVKKLELTETLMPLLPKNLDTIFYGTTGAEAVENSIKMARAYTRKHGVVVFRGGYHGRTFGIHVTPFPFTYHGITPEMAMNELVQLYKDTLHEEDVAAIIIEPVLGEGGYCPAPPEFLKQVRDFAHSKDALMICDEVQTGFGRTGSLFACDSDYYGDIQPDLLCMAKGIASGFPLSAVATRREIADACDPGMLGGTYAGNALSCAAAVETQKVIQEEGMVENSRVMGERLRDNLRNIQSSAVSKGLIGDVRGLGLMTGLEFAKEAEPEHHNRLLVGCNGRDGAVNGSAVTPTCSRTITISRPTFPEDRPKKSIDTANLNAEDIESLKKSDPFLYFSIPAVHKAAVHNREIDLPALHADSHSSRVERRSRISFECHTDLLMEEFMEELSGLSNSNASDDALDAIMGSLTLMTDKEQ</sequence>
<dbReference type="CDD" id="cd00610">
    <property type="entry name" value="OAT_like"/>
    <property type="match status" value="1"/>
</dbReference>
<dbReference type="Gene3D" id="3.40.640.10">
    <property type="entry name" value="Type I PLP-dependent aspartate aminotransferase-like (Major domain)"/>
    <property type="match status" value="2"/>
</dbReference>
<evidence type="ECO:0000256" key="5">
    <source>
        <dbReference type="ARBA" id="ARBA00022898"/>
    </source>
</evidence>
<accession>A0AAD8Y9T2</accession>
<keyword evidence="5 6" id="KW-0663">Pyridoxal phosphate</keyword>
<keyword evidence="3 7" id="KW-0032">Aminotransferase</keyword>
<proteinExistence type="inferred from homology"/>
<gene>
    <name evidence="7" type="ORF">QTG54_006848</name>
</gene>
<dbReference type="FunFam" id="3.40.640.10:FF:000004">
    <property type="entry name" value="Acetylornithine aminotransferase"/>
    <property type="match status" value="1"/>
</dbReference>
<dbReference type="PROSITE" id="PS00600">
    <property type="entry name" value="AA_TRANSFER_CLASS_3"/>
    <property type="match status" value="1"/>
</dbReference>
<dbReference type="GO" id="GO:0042802">
    <property type="term" value="F:identical protein binding"/>
    <property type="evidence" value="ECO:0007669"/>
    <property type="project" value="TreeGrafter"/>
</dbReference>
<name>A0AAD8Y9T2_9STRA</name>
<dbReference type="PANTHER" id="PTHR11986:SF79">
    <property type="entry name" value="ACETYLORNITHINE AMINOTRANSFERASE, MITOCHONDRIAL"/>
    <property type="match status" value="1"/>
</dbReference>
<evidence type="ECO:0000256" key="4">
    <source>
        <dbReference type="ARBA" id="ARBA00022679"/>
    </source>
</evidence>
<dbReference type="InterPro" id="IPR049704">
    <property type="entry name" value="Aminotrans_3_PPA_site"/>
</dbReference>
<keyword evidence="4 7" id="KW-0808">Transferase</keyword>
<evidence type="ECO:0000313" key="8">
    <source>
        <dbReference type="Proteomes" id="UP001224775"/>
    </source>
</evidence>
<dbReference type="Proteomes" id="UP001224775">
    <property type="component" value="Unassembled WGS sequence"/>
</dbReference>
<dbReference type="Gene3D" id="3.90.1150.10">
    <property type="entry name" value="Aspartate Aminotransferase, domain 1"/>
    <property type="match status" value="2"/>
</dbReference>
<organism evidence="7 8">
    <name type="scientific">Skeletonema marinoi</name>
    <dbReference type="NCBI Taxonomy" id="267567"/>
    <lineage>
        <taxon>Eukaryota</taxon>
        <taxon>Sar</taxon>
        <taxon>Stramenopiles</taxon>
        <taxon>Ochrophyta</taxon>
        <taxon>Bacillariophyta</taxon>
        <taxon>Coscinodiscophyceae</taxon>
        <taxon>Thalassiosirophycidae</taxon>
        <taxon>Thalassiosirales</taxon>
        <taxon>Skeletonemataceae</taxon>
        <taxon>Skeletonema</taxon>
        <taxon>Skeletonema marinoi-dohrnii complex</taxon>
    </lineage>
</organism>
<evidence type="ECO:0000256" key="3">
    <source>
        <dbReference type="ARBA" id="ARBA00022576"/>
    </source>
</evidence>
<evidence type="ECO:0000256" key="2">
    <source>
        <dbReference type="ARBA" id="ARBA00008954"/>
    </source>
</evidence>
<comment type="caution">
    <text evidence="7">The sequence shown here is derived from an EMBL/GenBank/DDBJ whole genome shotgun (WGS) entry which is preliminary data.</text>
</comment>
<dbReference type="GO" id="GO:0030170">
    <property type="term" value="F:pyridoxal phosphate binding"/>
    <property type="evidence" value="ECO:0007669"/>
    <property type="project" value="InterPro"/>
</dbReference>
<dbReference type="InterPro" id="IPR015421">
    <property type="entry name" value="PyrdxlP-dep_Trfase_major"/>
</dbReference>
<dbReference type="InterPro" id="IPR015422">
    <property type="entry name" value="PyrdxlP-dep_Trfase_small"/>
</dbReference>
<dbReference type="InterPro" id="IPR005814">
    <property type="entry name" value="Aminotrans_3"/>
</dbReference>
<dbReference type="EC" id="2.6.1.19" evidence="7"/>
<dbReference type="SUPFAM" id="SSF53383">
    <property type="entry name" value="PLP-dependent transferases"/>
    <property type="match status" value="1"/>
</dbReference>
<protein>
    <submittedName>
        <fullName evidence="7">4-aminobutyrate aminotransferase</fullName>
        <ecNumber evidence="7">2.6.1.19</ecNumber>
    </submittedName>
</protein>
<comment type="similarity">
    <text evidence="2 6">Belongs to the class-III pyridoxal-phosphate-dependent aminotransferase family.</text>
</comment>
<dbReference type="AlphaFoldDB" id="A0AAD8Y9T2"/>
<evidence type="ECO:0000256" key="6">
    <source>
        <dbReference type="RuleBase" id="RU003560"/>
    </source>
</evidence>